<keyword evidence="3" id="KW-1185">Reference proteome</keyword>
<dbReference type="EMBL" id="BAAAGU010000081">
    <property type="protein sequence ID" value="GAA0668638.1"/>
    <property type="molecule type" value="Genomic_DNA"/>
</dbReference>
<sequence>MMPGTVAERRTKRGTPRDNGPGGRELERGEIIAPPQSVSVVGLREGAEVFGGPEPGEPVRVEMQVRMCLSFAEILGLLLYTPGLSLMFEELEDGDAVRDSLQFALIETSLCAMEINAAIAEEEYREALAGRGKAPLFVRMLAETVTRLFGVTA</sequence>
<accession>A0ABP3SZP1</accession>
<feature type="region of interest" description="Disordered" evidence="1">
    <location>
        <begin position="1"/>
        <end position="30"/>
    </location>
</feature>
<organism evidence="2 3">
    <name type="scientific">Streptomyces thermocarboxydovorans</name>
    <dbReference type="NCBI Taxonomy" id="59298"/>
    <lineage>
        <taxon>Bacteria</taxon>
        <taxon>Bacillati</taxon>
        <taxon>Actinomycetota</taxon>
        <taxon>Actinomycetes</taxon>
        <taxon>Kitasatosporales</taxon>
        <taxon>Streptomycetaceae</taxon>
        <taxon>Streptomyces</taxon>
    </lineage>
</organism>
<comment type="caution">
    <text evidence="2">The sequence shown here is derived from an EMBL/GenBank/DDBJ whole genome shotgun (WGS) entry which is preliminary data.</text>
</comment>
<protein>
    <submittedName>
        <fullName evidence="2">Uncharacterized protein</fullName>
    </submittedName>
</protein>
<evidence type="ECO:0000313" key="2">
    <source>
        <dbReference type="EMBL" id="GAA0668638.1"/>
    </source>
</evidence>
<reference evidence="3" key="1">
    <citation type="journal article" date="2019" name="Int. J. Syst. Evol. Microbiol.">
        <title>The Global Catalogue of Microorganisms (GCM) 10K type strain sequencing project: providing services to taxonomists for standard genome sequencing and annotation.</title>
        <authorList>
            <consortium name="The Broad Institute Genomics Platform"/>
            <consortium name="The Broad Institute Genome Sequencing Center for Infectious Disease"/>
            <person name="Wu L."/>
            <person name="Ma J."/>
        </authorList>
    </citation>
    <scope>NUCLEOTIDE SEQUENCE [LARGE SCALE GENOMIC DNA]</scope>
    <source>
        <strain evidence="3">JCM 10367</strain>
    </source>
</reference>
<name>A0ABP3SZP1_9ACTN</name>
<proteinExistence type="predicted"/>
<dbReference type="Proteomes" id="UP001500724">
    <property type="component" value="Unassembled WGS sequence"/>
</dbReference>
<gene>
    <name evidence="2" type="ORF">GCM10009535_55680</name>
</gene>
<evidence type="ECO:0000313" key="3">
    <source>
        <dbReference type="Proteomes" id="UP001500724"/>
    </source>
</evidence>
<evidence type="ECO:0000256" key="1">
    <source>
        <dbReference type="SAM" id="MobiDB-lite"/>
    </source>
</evidence>